<evidence type="ECO:0000259" key="7">
    <source>
        <dbReference type="PROSITE" id="PS50048"/>
    </source>
</evidence>
<dbReference type="GO" id="GO:0008270">
    <property type="term" value="F:zinc ion binding"/>
    <property type="evidence" value="ECO:0007669"/>
    <property type="project" value="InterPro"/>
</dbReference>
<dbReference type="InterPro" id="IPR036864">
    <property type="entry name" value="Zn2-C6_fun-type_DNA-bd_sf"/>
</dbReference>
<evidence type="ECO:0000256" key="5">
    <source>
        <dbReference type="ARBA" id="ARBA00023242"/>
    </source>
</evidence>
<dbReference type="SMART" id="SM00906">
    <property type="entry name" value="Fungal_trans"/>
    <property type="match status" value="1"/>
</dbReference>
<dbReference type="AlphaFoldDB" id="A0A420YAH3"/>
<feature type="compositionally biased region" description="Basic and acidic residues" evidence="6">
    <location>
        <begin position="164"/>
        <end position="178"/>
    </location>
</feature>
<sequence>MDIKGDPEGPPVDVMMQDDYTPATTDGDNQSTYYTVEPQPGDDQHMQNGQVLDGHSHQQQQQGPQEQQAEHNGQGPEHATSPQPIESRTSVSAEELVLAAQLTRDLAPMISSHAQAQREQEEQHHLQQAQQAVEQVREADMHSHGQTHEDSTYKATYAEQPQEDDYRDHSQQQVEFHHQAQVQEENFQHQSQGGETEYHDQSHGTHYEGQPEADMGLDPQLHPQLQAHDLPRELQHALHEQAEAQAQAQAHAHTHAQSHGQVQCQHVEPQSDLQSQSQTPDPSQYAPPPPLPAHLSHGMPLTDLAQQYQLVQNMQDNSGIAPRKRSKVSRACDECRRKKIKCDALSENVEEACSNCRRSNAQCLFSRVPQKRGPSKGYIKELADRINSIEGKLGGSAADLLDSARRVSAEAFATPIPLDDSRKRPFASISTEGFSTPPAPRQVGWPTEHRPIQPYQPIASRAVSYNANGLAPQPIGPKPDSIRQESQVADSSQLDSVMGELSESTWRLYKSSIHQTFPILASDRFRAQALIAQCPVHLREAFLEAFEAALKHTQGSMTETGGDARTANRLLTEWETEGNRRSLQTDLVHLQTLILMAIETDSHGPSSIKGHHGGPAKGSFIGRAISLAYSMGLHMAKIAPLLGEQLDLDTENKVAMRAWWSLVMLDRWHAVGAALPAQIPNDTAVILPGLKYLMGEGPFNLLYLSSILGNFVPMVLSQPKNLGPSEERTISSWVNFAVDSFRLNFPPHLTPTTYPVPHLAYWHCRLLAYLFTPSALSTDALWAARESLHVLTQHPLLRTPLNHHFSSLTAGVLLELAKVDRTRDEALKVLRDMVATPFSPSAWDNAIRAKISDKLRPVTGSGGIDSQNLQHLADLATATTELAAAIAPAGTGPTTTITVTDNRPAGDQQTPQHQEQQQDEALQDEQQQQQQAMEHQPPPILFRVKENYEDLGFDPRPMLQVGYLNAFSSSSENTV</sequence>
<name>A0A420YAH3_9PEZI</name>
<dbReference type="GO" id="GO:0003677">
    <property type="term" value="F:DNA binding"/>
    <property type="evidence" value="ECO:0007669"/>
    <property type="project" value="UniProtKB-KW"/>
</dbReference>
<dbReference type="GO" id="GO:0000981">
    <property type="term" value="F:DNA-binding transcription factor activity, RNA polymerase II-specific"/>
    <property type="evidence" value="ECO:0007669"/>
    <property type="project" value="InterPro"/>
</dbReference>
<dbReference type="PANTHER" id="PTHR31668">
    <property type="entry name" value="GLUCOSE TRANSPORT TRANSCRIPTION REGULATOR RGT1-RELATED-RELATED"/>
    <property type="match status" value="1"/>
</dbReference>
<feature type="compositionally biased region" description="Low complexity" evidence="6">
    <location>
        <begin position="58"/>
        <end position="67"/>
    </location>
</feature>
<feature type="region of interest" description="Disordered" evidence="6">
    <location>
        <begin position="468"/>
        <end position="493"/>
    </location>
</feature>
<feature type="compositionally biased region" description="Low complexity" evidence="6">
    <location>
        <begin position="243"/>
        <end position="257"/>
    </location>
</feature>
<feature type="compositionally biased region" description="Polar residues" evidence="6">
    <location>
        <begin position="22"/>
        <end position="34"/>
    </location>
</feature>
<dbReference type="PROSITE" id="PS00463">
    <property type="entry name" value="ZN2_CY6_FUNGAL_1"/>
    <property type="match status" value="1"/>
</dbReference>
<evidence type="ECO:0000313" key="9">
    <source>
        <dbReference type="Proteomes" id="UP000275385"/>
    </source>
</evidence>
<dbReference type="STRING" id="177199.A0A420YAH3"/>
<dbReference type="SUPFAM" id="SSF57701">
    <property type="entry name" value="Zn2/Cys6 DNA-binding domain"/>
    <property type="match status" value="1"/>
</dbReference>
<dbReference type="InterPro" id="IPR001138">
    <property type="entry name" value="Zn2Cys6_DnaBD"/>
</dbReference>
<keyword evidence="9" id="KW-1185">Reference proteome</keyword>
<dbReference type="CDD" id="cd00067">
    <property type="entry name" value="GAL4"/>
    <property type="match status" value="1"/>
</dbReference>
<keyword evidence="4" id="KW-0804">Transcription</keyword>
<keyword evidence="2" id="KW-0805">Transcription regulation</keyword>
<feature type="compositionally biased region" description="Low complexity" evidence="6">
    <location>
        <begin position="924"/>
        <end position="935"/>
    </location>
</feature>
<keyword evidence="5" id="KW-0539">Nucleus</keyword>
<evidence type="ECO:0000256" key="1">
    <source>
        <dbReference type="ARBA" id="ARBA00022723"/>
    </source>
</evidence>
<feature type="compositionally biased region" description="Basic and acidic residues" evidence="6">
    <location>
        <begin position="135"/>
        <end position="152"/>
    </location>
</feature>
<feature type="region of interest" description="Disordered" evidence="6">
    <location>
        <begin position="242"/>
        <end position="298"/>
    </location>
</feature>
<proteinExistence type="predicted"/>
<reference evidence="8 9" key="1">
    <citation type="submission" date="2018-08" db="EMBL/GenBank/DDBJ databases">
        <title>Draft genome of the lignicolous fungus Coniochaeta pulveracea.</title>
        <authorList>
            <person name="Borstlap C.J."/>
            <person name="De Witt R.N."/>
            <person name="Botha A."/>
            <person name="Volschenk H."/>
        </authorList>
    </citation>
    <scope>NUCLEOTIDE SEQUENCE [LARGE SCALE GENOMIC DNA]</scope>
    <source>
        <strain evidence="8 9">CAB683</strain>
    </source>
</reference>
<feature type="domain" description="Zn(2)-C6 fungal-type" evidence="7">
    <location>
        <begin position="331"/>
        <end position="365"/>
    </location>
</feature>
<protein>
    <submittedName>
        <fullName evidence="8">Transcriptional activator</fullName>
    </submittedName>
</protein>
<feature type="compositionally biased region" description="Polar residues" evidence="6">
    <location>
        <begin position="180"/>
        <end position="194"/>
    </location>
</feature>
<evidence type="ECO:0000256" key="3">
    <source>
        <dbReference type="ARBA" id="ARBA00023125"/>
    </source>
</evidence>
<dbReference type="OrthoDB" id="5426978at2759"/>
<dbReference type="CDD" id="cd12148">
    <property type="entry name" value="fungal_TF_MHR"/>
    <property type="match status" value="1"/>
</dbReference>
<dbReference type="Pfam" id="PF00172">
    <property type="entry name" value="Zn_clus"/>
    <property type="match status" value="1"/>
</dbReference>
<keyword evidence="1" id="KW-0479">Metal-binding</keyword>
<evidence type="ECO:0000256" key="2">
    <source>
        <dbReference type="ARBA" id="ARBA00023015"/>
    </source>
</evidence>
<dbReference type="EMBL" id="QVQW01000026">
    <property type="protein sequence ID" value="RKU44862.1"/>
    <property type="molecule type" value="Genomic_DNA"/>
</dbReference>
<dbReference type="Proteomes" id="UP000275385">
    <property type="component" value="Unassembled WGS sequence"/>
</dbReference>
<organism evidence="8 9">
    <name type="scientific">Coniochaeta pulveracea</name>
    <dbReference type="NCBI Taxonomy" id="177199"/>
    <lineage>
        <taxon>Eukaryota</taxon>
        <taxon>Fungi</taxon>
        <taxon>Dikarya</taxon>
        <taxon>Ascomycota</taxon>
        <taxon>Pezizomycotina</taxon>
        <taxon>Sordariomycetes</taxon>
        <taxon>Sordariomycetidae</taxon>
        <taxon>Coniochaetales</taxon>
        <taxon>Coniochaetaceae</taxon>
        <taxon>Coniochaeta</taxon>
    </lineage>
</organism>
<dbReference type="InterPro" id="IPR050797">
    <property type="entry name" value="Carb_Metab_Trans_Reg"/>
</dbReference>
<dbReference type="GO" id="GO:0006351">
    <property type="term" value="P:DNA-templated transcription"/>
    <property type="evidence" value="ECO:0007669"/>
    <property type="project" value="InterPro"/>
</dbReference>
<feature type="compositionally biased region" description="Basic and acidic residues" evidence="6">
    <location>
        <begin position="116"/>
        <end position="125"/>
    </location>
</feature>
<feature type="compositionally biased region" description="Polar residues" evidence="6">
    <location>
        <begin position="80"/>
        <end position="92"/>
    </location>
</feature>
<feature type="compositionally biased region" description="Polar residues" evidence="6">
    <location>
        <begin position="484"/>
        <end position="493"/>
    </location>
</feature>
<feature type="region of interest" description="Disordered" evidence="6">
    <location>
        <begin position="887"/>
        <end position="939"/>
    </location>
</feature>
<dbReference type="Gene3D" id="4.10.240.10">
    <property type="entry name" value="Zn(2)-C6 fungal-type DNA-binding domain"/>
    <property type="match status" value="1"/>
</dbReference>
<dbReference type="InterPro" id="IPR007219">
    <property type="entry name" value="XnlR_reg_dom"/>
</dbReference>
<gene>
    <name evidence="8" type="primary">RGT1</name>
    <name evidence="8" type="ORF">DL546_006319</name>
</gene>
<dbReference type="PROSITE" id="PS50048">
    <property type="entry name" value="ZN2_CY6_FUNGAL_2"/>
    <property type="match status" value="1"/>
</dbReference>
<comment type="caution">
    <text evidence="8">The sequence shown here is derived from an EMBL/GenBank/DDBJ whole genome shotgun (WGS) entry which is preliminary data.</text>
</comment>
<feature type="compositionally biased region" description="Low complexity" evidence="6">
    <location>
        <begin position="887"/>
        <end position="901"/>
    </location>
</feature>
<keyword evidence="3" id="KW-0238">DNA-binding</keyword>
<evidence type="ECO:0000256" key="6">
    <source>
        <dbReference type="SAM" id="MobiDB-lite"/>
    </source>
</evidence>
<dbReference type="SMART" id="SM00066">
    <property type="entry name" value="GAL4"/>
    <property type="match status" value="1"/>
</dbReference>
<accession>A0A420YAH3</accession>
<dbReference type="PANTHER" id="PTHR31668:SF26">
    <property type="entry name" value="GLUCOSE TRANSPORT TRANSCRIPTION REGULATOR RGT1-RELATED"/>
    <property type="match status" value="1"/>
</dbReference>
<feature type="region of interest" description="Disordered" evidence="6">
    <location>
        <begin position="1"/>
        <end position="92"/>
    </location>
</feature>
<feature type="region of interest" description="Disordered" evidence="6">
    <location>
        <begin position="428"/>
        <end position="451"/>
    </location>
</feature>
<evidence type="ECO:0000313" key="8">
    <source>
        <dbReference type="EMBL" id="RKU44862.1"/>
    </source>
</evidence>
<evidence type="ECO:0000256" key="4">
    <source>
        <dbReference type="ARBA" id="ARBA00023163"/>
    </source>
</evidence>
<feature type="region of interest" description="Disordered" evidence="6">
    <location>
        <begin position="109"/>
        <end position="219"/>
    </location>
</feature>
<feature type="compositionally biased region" description="Basic and acidic residues" evidence="6">
    <location>
        <begin position="196"/>
        <end position="206"/>
    </location>
</feature>